<dbReference type="AlphaFoldDB" id="A0A0G0Z782"/>
<evidence type="ECO:0000313" key="2">
    <source>
        <dbReference type="EMBL" id="KKS44504.1"/>
    </source>
</evidence>
<comment type="caution">
    <text evidence="2">The sequence shown here is derived from an EMBL/GenBank/DDBJ whole genome shotgun (WGS) entry which is preliminary data.</text>
</comment>
<gene>
    <name evidence="2" type="ORF">UV05_C0005G0006</name>
</gene>
<evidence type="ECO:0000256" key="1">
    <source>
        <dbReference type="SAM" id="Phobius"/>
    </source>
</evidence>
<name>A0A0G0Z782_9BACT</name>
<keyword evidence="1" id="KW-1133">Transmembrane helix</keyword>
<reference evidence="2 3" key="1">
    <citation type="journal article" date="2015" name="Nature">
        <title>rRNA introns, odd ribosomes, and small enigmatic genomes across a large radiation of phyla.</title>
        <authorList>
            <person name="Brown C.T."/>
            <person name="Hug L.A."/>
            <person name="Thomas B.C."/>
            <person name="Sharon I."/>
            <person name="Castelle C.J."/>
            <person name="Singh A."/>
            <person name="Wilkins M.J."/>
            <person name="Williams K.H."/>
            <person name="Banfield J.F."/>
        </authorList>
    </citation>
    <scope>NUCLEOTIDE SEQUENCE [LARGE SCALE GENOMIC DNA]</scope>
</reference>
<sequence length="698" mass="78287">MHFTASAITQDRWDKSGFGCAHLGKNNKELIFGLSCPSFNEALWKQGLNFFNIWLDKPNVNLESILSLWNGLLDEIKAEEAAAFCLTGEDHDVAFSLLGEAGLYFLQPIQISPIIEGKQPKRFSQVFRGSLVLDSLLIGGTYAMMRLIPQETVKELFRRSHSQNECSRLSQEMSRRYDFTLPLITVAASPEEAQIYVLPQPRQTQVVIDGSRPMYESTRNLNKQQPPRSRILNKNNIMIAWPKIKKSFDYLKKQSPKLTTVLKAILTGAILTGKYIYIFAEILIRKTSQVLLALFKVVVALIHPRKTWPEKKDYIKWKILSQYSRIKNWYRALPKMSQISIVLAVIVTGLLIYSLASLAYSNRNAATVSEINLALNEIDAKSSSAKAALIYDDTDRARALTTEALAVLSTLKNNKNLSSDKYSFWERDLNSLLEQTEKLTTIEKPAQIYALNETAPRLLTLWKGNILGLESAGGKLFIYNIKAKTLQANQANELKGAIKILNDGQNIFVVKPQEILRLQLSPFTVEKTELNKTEPEPFAAIDTYTKRLYAVLAQVGKITRYDKTLAGFGKGLLWGNQTYAALKNGVSLAVDGALFILTSEGKVINCQNGTCADLNIKTPDLALLKPDEIYTSATSKFLFLLSRTKNRLIILTKQGKVVAQYTSPAWTDTQSAQIDETAKKAYLVANNNIYMISLEGLK</sequence>
<dbReference type="Proteomes" id="UP000034875">
    <property type="component" value="Unassembled WGS sequence"/>
</dbReference>
<protein>
    <submittedName>
        <fullName evidence="2">Uncharacterized protein</fullName>
    </submittedName>
</protein>
<feature type="transmembrane region" description="Helical" evidence="1">
    <location>
        <begin position="339"/>
        <end position="360"/>
    </location>
</feature>
<proteinExistence type="predicted"/>
<accession>A0A0G0Z782</accession>
<keyword evidence="1" id="KW-0472">Membrane</keyword>
<dbReference type="EMBL" id="LCCZ01000005">
    <property type="protein sequence ID" value="KKS44504.1"/>
    <property type="molecule type" value="Genomic_DNA"/>
</dbReference>
<evidence type="ECO:0000313" key="3">
    <source>
        <dbReference type="Proteomes" id="UP000034875"/>
    </source>
</evidence>
<keyword evidence="1" id="KW-0812">Transmembrane</keyword>
<organism evidence="2 3">
    <name type="scientific">candidate division CPR1 bacterium GW2011_GWA2_42_17</name>
    <dbReference type="NCBI Taxonomy" id="1618341"/>
    <lineage>
        <taxon>Bacteria</taxon>
        <taxon>candidate division CPR1</taxon>
    </lineage>
</organism>
<feature type="transmembrane region" description="Helical" evidence="1">
    <location>
        <begin position="261"/>
        <end position="280"/>
    </location>
</feature>